<name>A0ACC2XWR4_9TREE</name>
<evidence type="ECO:0000313" key="2">
    <source>
        <dbReference type="Proteomes" id="UP001234202"/>
    </source>
</evidence>
<gene>
    <name evidence="1" type="ORF">QFC24_000875</name>
</gene>
<protein>
    <submittedName>
        <fullName evidence="1">Uncharacterized protein</fullName>
    </submittedName>
</protein>
<dbReference type="Proteomes" id="UP001234202">
    <property type="component" value="Unassembled WGS sequence"/>
</dbReference>
<keyword evidence="2" id="KW-1185">Reference proteome</keyword>
<proteinExistence type="predicted"/>
<evidence type="ECO:0000313" key="1">
    <source>
        <dbReference type="EMBL" id="KAJ9127466.1"/>
    </source>
</evidence>
<comment type="caution">
    <text evidence="1">The sequence shown here is derived from an EMBL/GenBank/DDBJ whole genome shotgun (WGS) entry which is preliminary data.</text>
</comment>
<sequence>MDKIDGMTQESGSVESMQSPEHAEFAKRPAIPPRARGRPAPLPLSVSRSDSGRKGTEELANEVLSPSTDLRSSQEETALKPTSIPVVDTENGPSVNAGSSPRPSRTSSSTSSQSIFSVPQSLPLESRRTSGSISVLGTTGVAIGTPESASSTSINQPLRLEVSKSQDGFGRGMSYTLQVEAPLSQDDAPLGNISSPSPSNTRDSQDHKKRSSSNEDLRARRESGSEWTPPGRISRPMGSSSSASARSPSQHSPDLASSSRMHSTGSYMTKRQQQTHDLRSEVDEENRKRRERRTVIMKDGYKIVDGVRAKASSSGVYTPRTFPGVPGGTGTSSGSSVYTPPNLSPSSTPGVSTPNGFGGSSGTTPVSEHPYINQSNGSLPSPAMFSPVSYSSMPSPELPASASASSSKGRYFLPSALGRKKSSGLMSPAGDSANNILGSAVSGMRSLSMGIESWRKQSSPSSPNSRRSVTSPYATEYDEMLSQQNNSQRHSQFMGRMSFPQVRHESNASVPTVDLPSPQSPRRQSEPYQHRDSPTFTLDMSAMQLDPQQLDEQATAQSGSMGGKNVKGLRLPLSDMHGQTTSALPEPTSAEPQADLIPAPTFSTNIPGESLATGLLSPASITDNVKTSPLAALPSPSSGLAPPLSMGAATKGTRRKPVPSTFATTRPPTAPDSSEAELGSGLPSVDEYGVNRKE</sequence>
<dbReference type="EMBL" id="JASBWV010000002">
    <property type="protein sequence ID" value="KAJ9127466.1"/>
    <property type="molecule type" value="Genomic_DNA"/>
</dbReference>
<reference evidence="1" key="1">
    <citation type="submission" date="2023-04" db="EMBL/GenBank/DDBJ databases">
        <title>Draft Genome sequencing of Naganishia species isolated from polar environments using Oxford Nanopore Technology.</title>
        <authorList>
            <person name="Leo P."/>
            <person name="Venkateswaran K."/>
        </authorList>
    </citation>
    <scope>NUCLEOTIDE SEQUENCE</scope>
    <source>
        <strain evidence="1">DBVPG 5303</strain>
    </source>
</reference>
<organism evidence="1 2">
    <name type="scientific">Naganishia onofrii</name>
    <dbReference type="NCBI Taxonomy" id="1851511"/>
    <lineage>
        <taxon>Eukaryota</taxon>
        <taxon>Fungi</taxon>
        <taxon>Dikarya</taxon>
        <taxon>Basidiomycota</taxon>
        <taxon>Agaricomycotina</taxon>
        <taxon>Tremellomycetes</taxon>
        <taxon>Filobasidiales</taxon>
        <taxon>Filobasidiaceae</taxon>
        <taxon>Naganishia</taxon>
    </lineage>
</organism>
<accession>A0ACC2XWR4</accession>